<proteinExistence type="predicted"/>
<dbReference type="GO" id="GO:0004534">
    <property type="term" value="F:5'-3' RNA exonuclease activity"/>
    <property type="evidence" value="ECO:0007669"/>
    <property type="project" value="TreeGrafter"/>
</dbReference>
<feature type="region of interest" description="Disordered" evidence="1">
    <location>
        <begin position="1"/>
        <end position="23"/>
    </location>
</feature>
<dbReference type="PANTHER" id="PTHR42924:SF3">
    <property type="entry name" value="POLYMERASE_HISTIDINOL PHOSPHATASE N-TERMINAL DOMAIN-CONTAINING PROTEIN"/>
    <property type="match status" value="1"/>
</dbReference>
<organism evidence="3 4">
    <name type="scientific">Micrococcus cohnii</name>
    <dbReference type="NCBI Taxonomy" id="993416"/>
    <lineage>
        <taxon>Bacteria</taxon>
        <taxon>Bacillati</taxon>
        <taxon>Actinomycetota</taxon>
        <taxon>Actinomycetes</taxon>
        <taxon>Micrococcales</taxon>
        <taxon>Micrococcaceae</taxon>
        <taxon>Micrococcus</taxon>
    </lineage>
</organism>
<comment type="caution">
    <text evidence="3">The sequence shown here is derived from an EMBL/GenBank/DDBJ whole genome shotgun (WGS) entry which is preliminary data.</text>
</comment>
<dbReference type="InterPro" id="IPR016195">
    <property type="entry name" value="Pol/histidinol_Pase-like"/>
</dbReference>
<sequence>MSDPRYDLHTHSTASDGTQPPSEVVRSAQRAGLDGIALTDHDTTAGWAEAMHTARETGTLLVPGMEFTCRTHEGISVHLLAYLPDPDDEAMVAETRRARAARLERAQLMVERLAEDFDITWQRVLDHAGEDATIGRPHLADALVAIGAVSNRSEAFAHILTGSSKYYVPHYAPDPSHAVRLVRAAGGVPVFAHPLAAARGRVVGDEVFEQMIEAGLAGLEVEHRDNPPEARERLSALAQRHGLFTTGSSDYHGAGKPNRLGEHLTHPEVLAEIERQGTGTPVVRS</sequence>
<evidence type="ECO:0000313" key="3">
    <source>
        <dbReference type="EMBL" id="MBB4735563.1"/>
    </source>
</evidence>
<dbReference type="Gene3D" id="1.10.150.650">
    <property type="match status" value="1"/>
</dbReference>
<evidence type="ECO:0000256" key="1">
    <source>
        <dbReference type="SAM" id="MobiDB-lite"/>
    </source>
</evidence>
<dbReference type="EMBL" id="JACHNA010000001">
    <property type="protein sequence ID" value="MBB4735563.1"/>
    <property type="molecule type" value="Genomic_DNA"/>
</dbReference>
<dbReference type="PANTHER" id="PTHR42924">
    <property type="entry name" value="EXONUCLEASE"/>
    <property type="match status" value="1"/>
</dbReference>
<dbReference type="RefSeq" id="WP_184241315.1">
    <property type="nucleotide sequence ID" value="NZ_JACHNA010000001.1"/>
</dbReference>
<name>A0A7W7GNS8_9MICC</name>
<dbReference type="Gene3D" id="3.20.20.140">
    <property type="entry name" value="Metal-dependent hydrolases"/>
    <property type="match status" value="1"/>
</dbReference>
<protein>
    <submittedName>
        <fullName evidence="3">Putative metal-dependent phosphoesterase TrpH</fullName>
    </submittedName>
</protein>
<dbReference type="SUPFAM" id="SSF89550">
    <property type="entry name" value="PHP domain-like"/>
    <property type="match status" value="1"/>
</dbReference>
<dbReference type="AlphaFoldDB" id="A0A7W7GNS8"/>
<feature type="compositionally biased region" description="Polar residues" evidence="1">
    <location>
        <begin position="11"/>
        <end position="21"/>
    </location>
</feature>
<evidence type="ECO:0000259" key="2">
    <source>
        <dbReference type="SMART" id="SM00481"/>
    </source>
</evidence>
<feature type="domain" description="Polymerase/histidinol phosphatase N-terminal" evidence="2">
    <location>
        <begin position="6"/>
        <end position="71"/>
    </location>
</feature>
<dbReference type="Proteomes" id="UP000540191">
    <property type="component" value="Unassembled WGS sequence"/>
</dbReference>
<keyword evidence="4" id="KW-1185">Reference proteome</keyword>
<gene>
    <name evidence="3" type="ORF">HDA30_001071</name>
</gene>
<evidence type="ECO:0000313" key="4">
    <source>
        <dbReference type="Proteomes" id="UP000540191"/>
    </source>
</evidence>
<reference evidence="3 4" key="1">
    <citation type="submission" date="2020-08" db="EMBL/GenBank/DDBJ databases">
        <title>Sequencing the genomes of 1000 actinobacteria strains.</title>
        <authorList>
            <person name="Klenk H.-P."/>
        </authorList>
    </citation>
    <scope>NUCLEOTIDE SEQUENCE [LARGE SCALE GENOMIC DNA]</scope>
    <source>
        <strain evidence="3 4">DSM 23974</strain>
    </source>
</reference>
<dbReference type="InterPro" id="IPR052018">
    <property type="entry name" value="PHP_domain"/>
</dbReference>
<dbReference type="GO" id="GO:0035312">
    <property type="term" value="F:5'-3' DNA exonuclease activity"/>
    <property type="evidence" value="ECO:0007669"/>
    <property type="project" value="TreeGrafter"/>
</dbReference>
<dbReference type="SMART" id="SM00481">
    <property type="entry name" value="POLIIIAc"/>
    <property type="match status" value="1"/>
</dbReference>
<dbReference type="CDD" id="cd07438">
    <property type="entry name" value="PHP_HisPPase_AMP"/>
    <property type="match status" value="1"/>
</dbReference>
<dbReference type="InterPro" id="IPR003141">
    <property type="entry name" value="Pol/His_phosphatase_N"/>
</dbReference>
<feature type="compositionally biased region" description="Basic and acidic residues" evidence="1">
    <location>
        <begin position="1"/>
        <end position="10"/>
    </location>
</feature>
<accession>A0A7W7GNS8</accession>
<dbReference type="Pfam" id="PF02811">
    <property type="entry name" value="PHP"/>
    <property type="match status" value="1"/>
</dbReference>
<dbReference type="InterPro" id="IPR004013">
    <property type="entry name" value="PHP_dom"/>
</dbReference>